<sequence length="262" mass="27153">MPPINFYPDGNTGLCATCPAGSSLSDDGYECLPCAVGTYSDAMTGGACVPCPGGQYAALGSTRCQSCSPGYFASPDGGDCAPCAPGSYYWVGAGFCMACSAGTFAPVPALTVCLTCPAGSVSTGQVVTGDGTLISGATSCEPCAPGTFAGLDNACMACPPLMPIAPSERNRLGLERQLLPALDGRTGHFCSAAFVGSGVDLPARDHDRHLDIEPLLLDDLRPIYCVHHDGDRVLGQLRNADLVFFRRLGFGIVHRELRTKEC</sequence>
<keyword evidence="3" id="KW-1185">Reference proteome</keyword>
<evidence type="ECO:0000313" key="3">
    <source>
        <dbReference type="Proteomes" id="UP001391051"/>
    </source>
</evidence>
<dbReference type="RefSeq" id="XP_066705299.1">
    <property type="nucleotide sequence ID" value="XM_066836406.1"/>
</dbReference>
<dbReference type="SUPFAM" id="SSF57184">
    <property type="entry name" value="Growth factor receptor domain"/>
    <property type="match status" value="1"/>
</dbReference>
<dbReference type="Gene3D" id="2.10.50.10">
    <property type="entry name" value="Tumor Necrosis Factor Receptor, subunit A, domain 2"/>
    <property type="match status" value="2"/>
</dbReference>
<dbReference type="Pfam" id="PF07699">
    <property type="entry name" value="Ephrin_rec_like"/>
    <property type="match status" value="1"/>
</dbReference>
<proteinExistence type="predicted"/>
<dbReference type="PANTHER" id="PTHR46967:SF2">
    <property type="entry name" value="SUSHI, VON WILLEBRAND FACTOR TYPE A, EGF AND PENTRAXIN DOMAIN-CONTAINING PROTEIN 1-LIKE"/>
    <property type="match status" value="1"/>
</dbReference>
<dbReference type="InterPro" id="IPR009030">
    <property type="entry name" value="Growth_fac_rcpt_cys_sf"/>
</dbReference>
<accession>A0ABR1QTC7</accession>
<dbReference type="EMBL" id="JAQQWE010000001">
    <property type="protein sequence ID" value="KAK7965907.1"/>
    <property type="molecule type" value="Genomic_DNA"/>
</dbReference>
<dbReference type="Proteomes" id="UP001391051">
    <property type="component" value="Unassembled WGS sequence"/>
</dbReference>
<comment type="caution">
    <text evidence="2">The sequence shown here is derived from an EMBL/GenBank/DDBJ whole genome shotgun (WGS) entry which is preliminary data.</text>
</comment>
<evidence type="ECO:0000313" key="2">
    <source>
        <dbReference type="EMBL" id="KAK7965907.1"/>
    </source>
</evidence>
<protein>
    <recommendedName>
        <fullName evidence="1">Tyrosine-protein kinase ephrin type A/B receptor-like domain-containing protein</fullName>
    </recommendedName>
</protein>
<dbReference type="InterPro" id="IPR011641">
    <property type="entry name" value="Tyr-kin_ephrin_A/B_rcpt-like"/>
</dbReference>
<feature type="domain" description="Tyrosine-protein kinase ephrin type A/B receptor-like" evidence="1">
    <location>
        <begin position="23"/>
        <end position="56"/>
    </location>
</feature>
<dbReference type="GeneID" id="92069468"/>
<gene>
    <name evidence="2" type="ORF">PG986_000184</name>
</gene>
<reference evidence="2 3" key="1">
    <citation type="submission" date="2023-01" db="EMBL/GenBank/DDBJ databases">
        <title>Analysis of 21 Apiospora genomes using comparative genomics revels a genus with tremendous synthesis potential of carbohydrate active enzymes and secondary metabolites.</title>
        <authorList>
            <person name="Sorensen T."/>
        </authorList>
    </citation>
    <scope>NUCLEOTIDE SEQUENCE [LARGE SCALE GENOMIC DNA]</scope>
    <source>
        <strain evidence="2 3">CBS 24483</strain>
    </source>
</reference>
<evidence type="ECO:0000259" key="1">
    <source>
        <dbReference type="Pfam" id="PF07699"/>
    </source>
</evidence>
<dbReference type="PANTHER" id="PTHR46967">
    <property type="entry name" value="INSULIN-LIKE GROWTH FACTOR BINDING PROTEIN,N-TERMINAL"/>
    <property type="match status" value="1"/>
</dbReference>
<organism evidence="2 3">
    <name type="scientific">Apiospora aurea</name>
    <dbReference type="NCBI Taxonomy" id="335848"/>
    <lineage>
        <taxon>Eukaryota</taxon>
        <taxon>Fungi</taxon>
        <taxon>Dikarya</taxon>
        <taxon>Ascomycota</taxon>
        <taxon>Pezizomycotina</taxon>
        <taxon>Sordariomycetes</taxon>
        <taxon>Xylariomycetidae</taxon>
        <taxon>Amphisphaeriales</taxon>
        <taxon>Apiosporaceae</taxon>
        <taxon>Apiospora</taxon>
    </lineage>
</organism>
<dbReference type="SMART" id="SM01411">
    <property type="entry name" value="Ephrin_rec_like"/>
    <property type="match status" value="3"/>
</dbReference>
<name>A0ABR1QTC7_9PEZI</name>